<accession>A0A913YEW5</accession>
<keyword evidence="3" id="KW-1185">Reference proteome</keyword>
<name>A0A913YEW5_EXADI</name>
<evidence type="ECO:0000313" key="3">
    <source>
        <dbReference type="Proteomes" id="UP000887567"/>
    </source>
</evidence>
<dbReference type="Proteomes" id="UP000887567">
    <property type="component" value="Unplaced"/>
</dbReference>
<organism evidence="2 3">
    <name type="scientific">Exaiptasia diaphana</name>
    <name type="common">Tropical sea anemone</name>
    <name type="synonym">Aiptasia pulchella</name>
    <dbReference type="NCBI Taxonomy" id="2652724"/>
    <lineage>
        <taxon>Eukaryota</taxon>
        <taxon>Metazoa</taxon>
        <taxon>Cnidaria</taxon>
        <taxon>Anthozoa</taxon>
        <taxon>Hexacorallia</taxon>
        <taxon>Actiniaria</taxon>
        <taxon>Aiptasiidae</taxon>
        <taxon>Exaiptasia</taxon>
    </lineage>
</organism>
<sequence>MEDVVERLGVIENIIGTITSLPIWNNRTYRKHDACVVVSVVLSIFFEMPIMICGLYLMRYKGTIDWDQQFFELMFQIWYIVNLMLQITFGVADMVYHWKFWVVVFVAPLSYVIACLPYAFVIIPMSGWHWGFGMLDGYFKNRQKYVHGTFNSTGTHNMLDFLIVSGRVGQWIWNIILGIIVFTVLVKCLNKDSGRVEPDD</sequence>
<keyword evidence="1" id="KW-0812">Transmembrane</keyword>
<feature type="transmembrane region" description="Helical" evidence="1">
    <location>
        <begin position="77"/>
        <end position="96"/>
    </location>
</feature>
<dbReference type="AlphaFoldDB" id="A0A913YEW5"/>
<dbReference type="KEGG" id="epa:114574506"/>
<dbReference type="RefSeq" id="XP_028513077.1">
    <property type="nucleotide sequence ID" value="XM_028657276.1"/>
</dbReference>
<feature type="transmembrane region" description="Helical" evidence="1">
    <location>
        <begin position="103"/>
        <end position="125"/>
    </location>
</feature>
<proteinExistence type="predicted"/>
<protein>
    <submittedName>
        <fullName evidence="2">Uncharacterized protein</fullName>
    </submittedName>
</protein>
<keyword evidence="1" id="KW-1133">Transmembrane helix</keyword>
<evidence type="ECO:0000256" key="1">
    <source>
        <dbReference type="SAM" id="Phobius"/>
    </source>
</evidence>
<feature type="transmembrane region" description="Helical" evidence="1">
    <location>
        <begin position="34"/>
        <end position="57"/>
    </location>
</feature>
<dbReference type="GeneID" id="114574506"/>
<feature type="transmembrane region" description="Helical" evidence="1">
    <location>
        <begin position="171"/>
        <end position="189"/>
    </location>
</feature>
<dbReference type="EnsemblMetazoa" id="XM_028657276.1">
    <property type="protein sequence ID" value="XP_028513077.1"/>
    <property type="gene ID" value="LOC114574506"/>
</dbReference>
<keyword evidence="1" id="KW-0472">Membrane</keyword>
<reference evidence="2" key="1">
    <citation type="submission" date="2022-11" db="UniProtKB">
        <authorList>
            <consortium name="EnsemblMetazoa"/>
        </authorList>
    </citation>
    <scope>IDENTIFICATION</scope>
</reference>
<evidence type="ECO:0000313" key="2">
    <source>
        <dbReference type="EnsemblMetazoa" id="XP_028513077.1"/>
    </source>
</evidence>